<dbReference type="OrthoDB" id="1368at2759"/>
<keyword evidence="5" id="KW-0406">Ion transport</keyword>
<evidence type="ECO:0000256" key="5">
    <source>
        <dbReference type="ARBA" id="ARBA00023065"/>
    </source>
</evidence>
<evidence type="ECO:0000313" key="8">
    <source>
        <dbReference type="RefSeq" id="XP_008806805.1"/>
    </source>
</evidence>
<dbReference type="InterPro" id="IPR044669">
    <property type="entry name" value="YneE/VCCN1/2-like"/>
</dbReference>
<evidence type="ECO:0000256" key="4">
    <source>
        <dbReference type="ARBA" id="ARBA00022989"/>
    </source>
</evidence>
<dbReference type="Pfam" id="PF25539">
    <property type="entry name" value="Bestrophin_2"/>
    <property type="match status" value="1"/>
</dbReference>
<keyword evidence="4" id="KW-1133">Transmembrane helix</keyword>
<comment type="subcellular location">
    <subcellularLocation>
        <location evidence="1">Membrane</location>
        <topology evidence="1">Multi-pass membrane protein</topology>
    </subcellularLocation>
</comment>
<dbReference type="GO" id="GO:0016020">
    <property type="term" value="C:membrane"/>
    <property type="evidence" value="ECO:0007669"/>
    <property type="project" value="UniProtKB-SubCell"/>
</dbReference>
<evidence type="ECO:0000256" key="2">
    <source>
        <dbReference type="ARBA" id="ARBA00022448"/>
    </source>
</evidence>
<organism evidence="7 8">
    <name type="scientific">Phoenix dactylifera</name>
    <name type="common">Date palm</name>
    <dbReference type="NCBI Taxonomy" id="42345"/>
    <lineage>
        <taxon>Eukaryota</taxon>
        <taxon>Viridiplantae</taxon>
        <taxon>Streptophyta</taxon>
        <taxon>Embryophyta</taxon>
        <taxon>Tracheophyta</taxon>
        <taxon>Spermatophyta</taxon>
        <taxon>Magnoliopsida</taxon>
        <taxon>Liliopsida</taxon>
        <taxon>Arecaceae</taxon>
        <taxon>Coryphoideae</taxon>
        <taxon>Phoeniceae</taxon>
        <taxon>Phoenix</taxon>
    </lineage>
</organism>
<proteinExistence type="predicted"/>
<dbReference type="AlphaFoldDB" id="A0A8B7CUP0"/>
<sequence length="352" mass="39138">MTALSHLSLSSNSQFTPQNPLKFHYSHSSPPSHPTKFLLLPILCSKSANSPFPSLRWVSEWADAVKERGMRKRRPLYTPDDWRDHRSSSRHLRHLLSSLSSRVILSLIPPVFSLTAVAAALALYNSAVSLAWLPDFFPLFRASSLPYQLTAPALALLLVFRTEASYSRFVEGRKAWMKVVAGANELAGMVISGRGHNGGADAGVRRALLNYIMAFPVALKESKISCFHEGIGVCEQLMGTPIPLSYTRLTSRFLVLWHLTLPVILWDDCNWIVVPATFISAASLFCIEEVGVLIEEPFPMLALDELCKQLHDSIREAVAIENQVRVRLLAKMDGHFDGHPVNGWPSSKTKQG</sequence>
<keyword evidence="7" id="KW-1185">Reference proteome</keyword>
<keyword evidence="6" id="KW-0472">Membrane</keyword>
<dbReference type="Proteomes" id="UP000228380">
    <property type="component" value="Unplaced"/>
</dbReference>
<dbReference type="InterPro" id="IPR024701">
    <property type="entry name" value="VCCN1/2"/>
</dbReference>
<keyword evidence="3" id="KW-0812">Transmembrane</keyword>
<evidence type="ECO:0000313" key="7">
    <source>
        <dbReference type="Proteomes" id="UP000228380"/>
    </source>
</evidence>
<name>A0A8B7CUP0_PHODC</name>
<gene>
    <name evidence="8" type="primary">LOC103719372</name>
</gene>
<dbReference type="GO" id="GO:0042548">
    <property type="term" value="P:regulation of photosynthesis, light reaction"/>
    <property type="evidence" value="ECO:0007669"/>
    <property type="project" value="InterPro"/>
</dbReference>
<dbReference type="GeneID" id="103719372"/>
<reference evidence="8" key="1">
    <citation type="submission" date="2025-08" db="UniProtKB">
        <authorList>
            <consortium name="RefSeq"/>
        </authorList>
    </citation>
    <scope>IDENTIFICATION</scope>
    <source>
        <tissue evidence="8">Young leaves</tissue>
    </source>
</reference>
<dbReference type="PIRSF" id="PIRSF016988">
    <property type="entry name" value="UCP016988"/>
    <property type="match status" value="1"/>
</dbReference>
<dbReference type="RefSeq" id="XP_008806805.1">
    <property type="nucleotide sequence ID" value="XM_008808583.3"/>
</dbReference>
<dbReference type="PANTHER" id="PTHR33281:SF1">
    <property type="entry name" value="VOLTAGE-DEPENDENT CHLORIDE CHANNEL 1, CHLOROPLASTIC"/>
    <property type="match status" value="1"/>
</dbReference>
<evidence type="ECO:0000256" key="3">
    <source>
        <dbReference type="ARBA" id="ARBA00022692"/>
    </source>
</evidence>
<evidence type="ECO:0000256" key="6">
    <source>
        <dbReference type="ARBA" id="ARBA00023136"/>
    </source>
</evidence>
<protein>
    <submittedName>
        <fullName evidence="8">UPF0187 protein At3g61320, chloroplastic-like isoform X2</fullName>
    </submittedName>
</protein>
<dbReference type="GO" id="GO:0005247">
    <property type="term" value="F:voltage-gated chloride channel activity"/>
    <property type="evidence" value="ECO:0007669"/>
    <property type="project" value="InterPro"/>
</dbReference>
<accession>A0A8B7CUP0</accession>
<evidence type="ECO:0000256" key="1">
    <source>
        <dbReference type="ARBA" id="ARBA00004141"/>
    </source>
</evidence>
<keyword evidence="2" id="KW-0813">Transport</keyword>
<dbReference type="PANTHER" id="PTHR33281">
    <property type="entry name" value="UPF0187 PROTEIN YNEE"/>
    <property type="match status" value="1"/>
</dbReference>